<evidence type="ECO:0000256" key="7">
    <source>
        <dbReference type="ARBA" id="ARBA00022670"/>
    </source>
</evidence>
<evidence type="ECO:0000256" key="17">
    <source>
        <dbReference type="ARBA" id="ARBA00022989"/>
    </source>
</evidence>
<evidence type="ECO:0000256" key="9">
    <source>
        <dbReference type="ARBA" id="ARBA00022692"/>
    </source>
</evidence>
<comment type="catalytic activity">
    <reaction evidence="22">
        <text>D-gluconate + ATP = 6-phospho-D-gluconate + ADP + H(+)</text>
        <dbReference type="Rhea" id="RHEA:19433"/>
        <dbReference type="ChEBI" id="CHEBI:15378"/>
        <dbReference type="ChEBI" id="CHEBI:18391"/>
        <dbReference type="ChEBI" id="CHEBI:30616"/>
        <dbReference type="ChEBI" id="CHEBI:58759"/>
        <dbReference type="ChEBI" id="CHEBI:456216"/>
        <dbReference type="EC" id="2.7.1.12"/>
    </reaction>
</comment>
<evidence type="ECO:0000256" key="1">
    <source>
        <dbReference type="ARBA" id="ARBA00001947"/>
    </source>
</evidence>
<feature type="transmembrane region" description="Helical" evidence="23">
    <location>
        <begin position="629"/>
        <end position="649"/>
    </location>
</feature>
<comment type="similarity">
    <text evidence="5">Belongs to the peptidase M28 family.</text>
</comment>
<evidence type="ECO:0000256" key="18">
    <source>
        <dbReference type="ARBA" id="ARBA00023049"/>
    </source>
</evidence>
<dbReference type="GO" id="GO:0046872">
    <property type="term" value="F:metal ion binding"/>
    <property type="evidence" value="ECO:0007669"/>
    <property type="project" value="UniProtKB-KW"/>
</dbReference>
<evidence type="ECO:0000256" key="20">
    <source>
        <dbReference type="ARBA" id="ARBA00023180"/>
    </source>
</evidence>
<evidence type="ECO:0000256" key="5">
    <source>
        <dbReference type="ARBA" id="ARBA00010918"/>
    </source>
</evidence>
<evidence type="ECO:0000256" key="13">
    <source>
        <dbReference type="ARBA" id="ARBA00022801"/>
    </source>
</evidence>
<dbReference type="Gene3D" id="3.40.630.10">
    <property type="entry name" value="Zn peptidases"/>
    <property type="match status" value="1"/>
</dbReference>
<comment type="caution">
    <text evidence="25">The sequence shown here is derived from an EMBL/GenBank/DDBJ whole genome shotgun (WGS) entry which is preliminary data.</text>
</comment>
<keyword evidence="17 23" id="KW-1133">Transmembrane helix</keyword>
<evidence type="ECO:0000256" key="11">
    <source>
        <dbReference type="ARBA" id="ARBA00022741"/>
    </source>
</evidence>
<dbReference type="InterPro" id="IPR007484">
    <property type="entry name" value="Peptidase_M28"/>
</dbReference>
<keyword evidence="9 23" id="KW-0812">Transmembrane</keyword>
<keyword evidence="18" id="KW-0482">Metalloprotease</keyword>
<evidence type="ECO:0000256" key="3">
    <source>
        <dbReference type="ARBA" id="ARBA00004875"/>
    </source>
</evidence>
<keyword evidence="20" id="KW-0325">Glycoprotein</keyword>
<evidence type="ECO:0000256" key="10">
    <source>
        <dbReference type="ARBA" id="ARBA00022723"/>
    </source>
</evidence>
<evidence type="ECO:0000256" key="22">
    <source>
        <dbReference type="ARBA" id="ARBA00048090"/>
    </source>
</evidence>
<evidence type="ECO:0000256" key="16">
    <source>
        <dbReference type="ARBA" id="ARBA00022840"/>
    </source>
</evidence>
<dbReference type="GO" id="GO:0006508">
    <property type="term" value="P:proteolysis"/>
    <property type="evidence" value="ECO:0007669"/>
    <property type="project" value="UniProtKB-KW"/>
</dbReference>
<feature type="domain" description="Peptidase M28" evidence="24">
    <location>
        <begin position="314"/>
        <end position="511"/>
    </location>
</feature>
<dbReference type="GO" id="GO:0046316">
    <property type="term" value="F:gluconokinase activity"/>
    <property type="evidence" value="ECO:0007669"/>
    <property type="project" value="UniProtKB-EC"/>
</dbReference>
<dbReference type="Proteomes" id="UP000279271">
    <property type="component" value="Unassembled WGS sequence"/>
</dbReference>
<dbReference type="InterPro" id="IPR027417">
    <property type="entry name" value="P-loop_NTPase"/>
</dbReference>
<feature type="transmembrane region" description="Helical" evidence="23">
    <location>
        <begin position="689"/>
        <end position="705"/>
    </location>
</feature>
<evidence type="ECO:0000256" key="15">
    <source>
        <dbReference type="ARBA" id="ARBA00022833"/>
    </source>
</evidence>
<evidence type="ECO:0000256" key="2">
    <source>
        <dbReference type="ARBA" id="ARBA00004477"/>
    </source>
</evidence>
<dbReference type="GO" id="GO:0005524">
    <property type="term" value="F:ATP binding"/>
    <property type="evidence" value="ECO:0007669"/>
    <property type="project" value="UniProtKB-KW"/>
</dbReference>
<dbReference type="EMBL" id="QOKY01000215">
    <property type="protein sequence ID" value="RMZ52105.1"/>
    <property type="molecule type" value="Genomic_DNA"/>
</dbReference>
<comment type="pathway">
    <text evidence="3">Carbohydrate acid metabolism; D-gluconate degradation.</text>
</comment>
<accession>A0A3M7KQT4</accession>
<protein>
    <recommendedName>
        <fullName evidence="6">gluconokinase</fullName>
        <ecNumber evidence="6">2.7.1.12</ecNumber>
    </recommendedName>
    <alternativeName>
        <fullName evidence="21">Gluconate kinase</fullName>
    </alternativeName>
</protein>
<keyword evidence="13" id="KW-0378">Hydrolase</keyword>
<dbReference type="CDD" id="cd02021">
    <property type="entry name" value="GntK"/>
    <property type="match status" value="1"/>
</dbReference>
<evidence type="ECO:0000256" key="14">
    <source>
        <dbReference type="ARBA" id="ARBA00022824"/>
    </source>
</evidence>
<dbReference type="SUPFAM" id="SSF53187">
    <property type="entry name" value="Zn-dependent exopeptidases"/>
    <property type="match status" value="1"/>
</dbReference>
<evidence type="ECO:0000256" key="4">
    <source>
        <dbReference type="ARBA" id="ARBA00008420"/>
    </source>
</evidence>
<comment type="cofactor">
    <cofactor evidence="1">
        <name>Zn(2+)</name>
        <dbReference type="ChEBI" id="CHEBI:29105"/>
    </cofactor>
</comment>
<evidence type="ECO:0000256" key="12">
    <source>
        <dbReference type="ARBA" id="ARBA00022777"/>
    </source>
</evidence>
<keyword evidence="16" id="KW-0067">ATP-binding</keyword>
<dbReference type="GO" id="GO:0005789">
    <property type="term" value="C:endoplasmic reticulum membrane"/>
    <property type="evidence" value="ECO:0007669"/>
    <property type="project" value="UniProtKB-SubCell"/>
</dbReference>
<evidence type="ECO:0000313" key="26">
    <source>
        <dbReference type="Proteomes" id="UP000279271"/>
    </source>
</evidence>
<dbReference type="PANTHER" id="PTHR12147">
    <property type="entry name" value="METALLOPEPTIDASE M28 FAMILY MEMBER"/>
    <property type="match status" value="1"/>
</dbReference>
<feature type="transmembrane region" description="Helical" evidence="23">
    <location>
        <begin position="748"/>
        <end position="769"/>
    </location>
</feature>
<dbReference type="GO" id="GO:0008235">
    <property type="term" value="F:metalloexopeptidase activity"/>
    <property type="evidence" value="ECO:0007669"/>
    <property type="project" value="InterPro"/>
</dbReference>
<keyword evidence="19 23" id="KW-0472">Membrane</keyword>
<keyword evidence="8" id="KW-0808">Transferase</keyword>
<keyword evidence="14" id="KW-0256">Endoplasmic reticulum</keyword>
<evidence type="ECO:0000256" key="19">
    <source>
        <dbReference type="ARBA" id="ARBA00023136"/>
    </source>
</evidence>
<comment type="subcellular location">
    <subcellularLocation>
        <location evidence="2">Endoplasmic reticulum membrane</location>
        <topology evidence="2">Multi-pass membrane protein</topology>
    </subcellularLocation>
</comment>
<dbReference type="InterPro" id="IPR045175">
    <property type="entry name" value="M28_fam"/>
</dbReference>
<feature type="transmembrane region" description="Helical" evidence="23">
    <location>
        <begin position="712"/>
        <end position="736"/>
    </location>
</feature>
<dbReference type="UniPathway" id="UPA00792"/>
<gene>
    <name evidence="25" type="ORF">APUTEX25_001299</name>
</gene>
<feature type="transmembrane region" description="Helical" evidence="23">
    <location>
        <begin position="596"/>
        <end position="617"/>
    </location>
</feature>
<comment type="similarity">
    <text evidence="4">Belongs to the gluconokinase GntK/GntV family.</text>
</comment>
<dbReference type="InterPro" id="IPR006001">
    <property type="entry name" value="Therm_gnt_kin"/>
</dbReference>
<organism evidence="25 26">
    <name type="scientific">Auxenochlorella protothecoides</name>
    <name type="common">Green microalga</name>
    <name type="synonym">Chlorella protothecoides</name>
    <dbReference type="NCBI Taxonomy" id="3075"/>
    <lineage>
        <taxon>Eukaryota</taxon>
        <taxon>Viridiplantae</taxon>
        <taxon>Chlorophyta</taxon>
        <taxon>core chlorophytes</taxon>
        <taxon>Trebouxiophyceae</taxon>
        <taxon>Chlorellales</taxon>
        <taxon>Chlorellaceae</taxon>
        <taxon>Auxenochlorella</taxon>
    </lineage>
</organism>
<evidence type="ECO:0000313" key="25">
    <source>
        <dbReference type="EMBL" id="RMZ52105.1"/>
    </source>
</evidence>
<dbReference type="EC" id="2.7.1.12" evidence="6"/>
<evidence type="ECO:0000256" key="8">
    <source>
        <dbReference type="ARBA" id="ARBA00022679"/>
    </source>
</evidence>
<name>A0A3M7KQT4_AUXPR</name>
<keyword evidence="15" id="KW-0862">Zinc</keyword>
<evidence type="ECO:0000256" key="21">
    <source>
        <dbReference type="ARBA" id="ARBA00029835"/>
    </source>
</evidence>
<evidence type="ECO:0000256" key="6">
    <source>
        <dbReference type="ARBA" id="ARBA00012054"/>
    </source>
</evidence>
<keyword evidence="11" id="KW-0547">Nucleotide-binding</keyword>
<dbReference type="SUPFAM" id="SSF52540">
    <property type="entry name" value="P-loop containing nucleoside triphosphate hydrolases"/>
    <property type="match status" value="1"/>
</dbReference>
<sequence>MLSERLRCTFLEGDDFHPPANIATMSAGVPLTDEDRWPWLESLASCARRHLSSGERVVVACSALTPEYRQYIARALGEAAAPLLFVLLDPGAATLEAQVARRAQQGSHFMPPSLLATQLATLQYAESEWYLHIGGDPYPQLEAIAEAIVARLEADGLILESGIDETLGSETPWSDLGDSMASDTAAKSHRRNTPRHLFGVYSTMFALVAAANWYSMRRVPAPLPSTAPANVFSEERAMLHVRHLADVIGDRQVSTPGLEEAARYLLSVFDGLAEEAARSRPDLVVEASIEKVTDSMTLKAFGHTFGNAYVGLSNVVLRIAPARGPGARAPAVLVNSHFDSAMGSVGASDAATCIGVMLEVARVVVANRGRSPAAPLVLLLNGGEETLMQAAHGFMRHGAHAPGLGAFVNLESTGPWGPDVLFQSSLDWTLPAYARSAPHPRGNTVFQDFFDLGLIPADTDYRLFSYRRAGSLPGIDVAQVFDGLAYHTNQDVADRVRPGTLQSMGENTLAATLEFARVLGSGQPPPASAPGDGYVAFDLAGLKMVVYSYALASRLHHVPLVILFQVLLGSLLLPAANPRALRGFGLKAAAGGTLRAFFSVLLALVVPALLGATRALVTGAPIAWYGRYWQVYCTFFPAALAGLLLPYVLCTRRSSQPDAMVQSLGSATFHAAVASILAAHGIYAGYLNALWATGTILAVVLAWARPGPVTSLLAAALMALPLLVSMPVAVTALLYVTEKIGLAGAAPGLLGLVIGDVAIGTLAGVAVYLCAGTLTPHLAARLGRAGRPALLGLLALSAAAGGWSSAAGGAAPYTPWAPKRLFVQHHHAPASAPGQGLEARWTVSAIDGFPVASTLPPHLLQHARPTTEPYWETVYPLNRLMQGLDMPAPPLENDTALPTLTTVAYGASPADASLLRWELELGLVEAGLGMVNCTGAASAWSFGEELAPVQTQGGFPAHLTRFSTAWGSKALRFWIDAAPGQVLSLTTHVAHLDATPATQEFLAQLPDWVSPVIMTTVQQKWNLEFR</sequence>
<keyword evidence="10" id="KW-0479">Metal-binding</keyword>
<evidence type="ECO:0000256" key="23">
    <source>
        <dbReference type="SAM" id="Phobius"/>
    </source>
</evidence>
<dbReference type="PANTHER" id="PTHR12147:SF22">
    <property type="entry name" value="ENDOPLASMIC RETICULUM METALLOPEPTIDASE 1"/>
    <property type="match status" value="1"/>
</dbReference>
<dbReference type="AlphaFoldDB" id="A0A3M7KQT4"/>
<dbReference type="Gene3D" id="3.40.50.300">
    <property type="entry name" value="P-loop containing nucleotide triphosphate hydrolases"/>
    <property type="match status" value="1"/>
</dbReference>
<dbReference type="FunFam" id="3.40.630.10:FF:000008">
    <property type="entry name" value="Endoplasmic reticulum metallopeptidase 1"/>
    <property type="match status" value="1"/>
</dbReference>
<evidence type="ECO:0000259" key="24">
    <source>
        <dbReference type="Pfam" id="PF04389"/>
    </source>
</evidence>
<dbReference type="Pfam" id="PF04389">
    <property type="entry name" value="Peptidase_M28"/>
    <property type="match status" value="1"/>
</dbReference>
<keyword evidence="7" id="KW-0645">Protease</keyword>
<feature type="transmembrane region" description="Helical" evidence="23">
    <location>
        <begin position="558"/>
        <end position="576"/>
    </location>
</feature>
<keyword evidence="12" id="KW-0418">Kinase</keyword>
<dbReference type="GO" id="GO:0005975">
    <property type="term" value="P:carbohydrate metabolic process"/>
    <property type="evidence" value="ECO:0007669"/>
    <property type="project" value="InterPro"/>
</dbReference>
<reference evidence="26" key="1">
    <citation type="journal article" date="2018" name="Algal Res.">
        <title>Characterization of plant carbon substrate utilization by Auxenochlorella protothecoides.</title>
        <authorList>
            <person name="Vogler B.W."/>
            <person name="Starkenburg S.R."/>
            <person name="Sudasinghe N."/>
            <person name="Schambach J.Y."/>
            <person name="Rollin J.A."/>
            <person name="Pattathil S."/>
            <person name="Barry A.N."/>
        </authorList>
    </citation>
    <scope>NUCLEOTIDE SEQUENCE [LARGE SCALE GENOMIC DNA]</scope>
    <source>
        <strain evidence="26">UTEX 25</strain>
    </source>
</reference>
<proteinExistence type="inferred from homology"/>